<feature type="transmembrane region" description="Helical" evidence="6">
    <location>
        <begin position="225"/>
        <end position="257"/>
    </location>
</feature>
<accession>A0A9D1CHN8</accession>
<keyword evidence="3 6" id="KW-0812">Transmembrane</keyword>
<feature type="domain" description="ABC3 transporter permease C-terminal" evidence="7">
    <location>
        <begin position="64"/>
        <end position="173"/>
    </location>
</feature>
<feature type="transmembrane region" description="Helical" evidence="6">
    <location>
        <begin position="63"/>
        <end position="82"/>
    </location>
</feature>
<feature type="transmembrane region" description="Helical" evidence="6">
    <location>
        <begin position="199"/>
        <end position="219"/>
    </location>
</feature>
<dbReference type="GO" id="GO:0055085">
    <property type="term" value="P:transmembrane transport"/>
    <property type="evidence" value="ECO:0007669"/>
    <property type="project" value="UniProtKB-UniRule"/>
</dbReference>
<feature type="transmembrane region" description="Helical" evidence="6">
    <location>
        <begin position="21"/>
        <end position="43"/>
    </location>
</feature>
<feature type="transmembrane region" description="Helical" evidence="6">
    <location>
        <begin position="103"/>
        <end position="129"/>
    </location>
</feature>
<evidence type="ECO:0000256" key="3">
    <source>
        <dbReference type="ARBA" id="ARBA00022692"/>
    </source>
</evidence>
<feature type="transmembrane region" description="Helical" evidence="6">
    <location>
        <begin position="610"/>
        <end position="632"/>
    </location>
</feature>
<comment type="subcellular location">
    <subcellularLocation>
        <location evidence="1 6">Cell membrane</location>
        <topology evidence="1 6">Multi-pass membrane protein</topology>
    </subcellularLocation>
</comment>
<dbReference type="GO" id="GO:0005886">
    <property type="term" value="C:plasma membrane"/>
    <property type="evidence" value="ECO:0007669"/>
    <property type="project" value="UniProtKB-SubCell"/>
</dbReference>
<evidence type="ECO:0000256" key="2">
    <source>
        <dbReference type="ARBA" id="ARBA00022475"/>
    </source>
</evidence>
<keyword evidence="6" id="KW-0813">Transport</keyword>
<keyword evidence="2 6" id="KW-1003">Cell membrane</keyword>
<evidence type="ECO:0000313" key="8">
    <source>
        <dbReference type="EMBL" id="HIQ61473.1"/>
    </source>
</evidence>
<dbReference type="Pfam" id="PF02687">
    <property type="entry name" value="FtsX"/>
    <property type="match status" value="1"/>
</dbReference>
<evidence type="ECO:0000256" key="1">
    <source>
        <dbReference type="ARBA" id="ARBA00004651"/>
    </source>
</evidence>
<dbReference type="PANTHER" id="PTHR46795">
    <property type="entry name" value="ABC TRANSPORTER PERMEASE-RELATED-RELATED"/>
    <property type="match status" value="1"/>
</dbReference>
<dbReference type="InterPro" id="IPR052536">
    <property type="entry name" value="ABC-4_Integral_Memb_Prot"/>
</dbReference>
<organism evidence="8 9">
    <name type="scientific">Candidatus Enterenecus faecium</name>
    <dbReference type="NCBI Taxonomy" id="2840780"/>
    <lineage>
        <taxon>Bacteria</taxon>
        <taxon>Bacillati</taxon>
        <taxon>Bacillota</taxon>
        <taxon>Clostridia</taxon>
        <taxon>Eubacteriales</taxon>
        <taxon>Candidatus Enterenecus</taxon>
    </lineage>
</organism>
<evidence type="ECO:0000256" key="4">
    <source>
        <dbReference type="ARBA" id="ARBA00022989"/>
    </source>
</evidence>
<sequence>MRLGFYRRLAWTGIRQNKKMYLPYILACIGVVMVCYIVSFLGLSPVLKEMPGGGSAQSFLNTGFGVMCVFSTIFLFYTNSFLIRRRKKEFGLYNILGMGKRHLALVLLWETVIIAAITLVVGLFCGVLFSKVAELALTRILDGGVTYTMTVELNSVVSTVVLFLVIFGLMFLNTLRQIHLTSPIALLRSENAGEKPPRANWVFALLGLVVLAGAYYWAITVKDPITAMIGFFIAVAMVVVGTYLLFVAGSVTLCRLLQKNKRYYYKTNHFVSVSSMVYRMKRNGAGLASICILCTMVLVMISSTSCLYIGIEDSIRNRYPRHINLDGMVDTVDTLTDERLDQVRALAEETVERYDATMSNMVDYRVAGFVGIQREDHFVLENTFQNSYNVEDMANTWQVFVAPLEDYNKLMGKHEELVKGETLVYTTKEMSYSHDTLTLGDGLTLSVAKQVDSFADNGVDSMQIVPSIYLFVPDFSSVMDRLGEMSEGSQQFISPHWFYGFDLNCDDETQKSIAQDLQQELRDMEISAGDEEFFHVLLEAAAQERADTYGLYGGLFFLGILLGVVFILAAVLIIYYKQICEGYEDQARFDIMQKVGMTKVEIRKSINSQVLTVFFLPLLMAGAHLAFAFPLIRKLLLLLGLTNVWLFAGVTVVCFVAFALFYVLIYRLTSRSYFRIVSGMREE</sequence>
<protein>
    <submittedName>
        <fullName evidence="8">ABC transporter permease</fullName>
    </submittedName>
</protein>
<dbReference type="Proteomes" id="UP000886879">
    <property type="component" value="Unassembled WGS sequence"/>
</dbReference>
<keyword evidence="5 6" id="KW-0472">Membrane</keyword>
<dbReference type="EMBL" id="DVFO01000086">
    <property type="protein sequence ID" value="HIQ61473.1"/>
    <property type="molecule type" value="Genomic_DNA"/>
</dbReference>
<reference evidence="8" key="2">
    <citation type="journal article" date="2021" name="PeerJ">
        <title>Extensive microbial diversity within the chicken gut microbiome revealed by metagenomics and culture.</title>
        <authorList>
            <person name="Gilroy R."/>
            <person name="Ravi A."/>
            <person name="Getino M."/>
            <person name="Pursley I."/>
            <person name="Horton D.L."/>
            <person name="Alikhan N.F."/>
            <person name="Baker D."/>
            <person name="Gharbi K."/>
            <person name="Hall N."/>
            <person name="Watson M."/>
            <person name="Adriaenssens E.M."/>
            <person name="Foster-Nyarko E."/>
            <person name="Jarju S."/>
            <person name="Secka A."/>
            <person name="Antonio M."/>
            <person name="Oren A."/>
            <person name="Chaudhuri R.R."/>
            <person name="La Ragione R."/>
            <person name="Hildebrand F."/>
            <person name="Pallen M.J."/>
        </authorList>
    </citation>
    <scope>NUCLEOTIDE SEQUENCE</scope>
    <source>
        <strain evidence="8">ChiGjej2B2-12916</strain>
    </source>
</reference>
<evidence type="ECO:0000256" key="5">
    <source>
        <dbReference type="ARBA" id="ARBA00023136"/>
    </source>
</evidence>
<feature type="transmembrane region" description="Helical" evidence="6">
    <location>
        <begin position="156"/>
        <end position="178"/>
    </location>
</feature>
<name>A0A9D1CHN8_9FIRM</name>
<gene>
    <name evidence="8" type="ORF">IAD31_07790</name>
</gene>
<dbReference type="PANTHER" id="PTHR46795:SF3">
    <property type="entry name" value="ABC TRANSPORTER PERMEASE"/>
    <property type="match status" value="1"/>
</dbReference>
<dbReference type="InterPro" id="IPR003838">
    <property type="entry name" value="ABC3_permease_C"/>
</dbReference>
<proteinExistence type="inferred from homology"/>
<evidence type="ECO:0000313" key="9">
    <source>
        <dbReference type="Proteomes" id="UP000886879"/>
    </source>
</evidence>
<comment type="caution">
    <text evidence="8">The sequence shown here is derived from an EMBL/GenBank/DDBJ whole genome shotgun (WGS) entry which is preliminary data.</text>
</comment>
<feature type="transmembrane region" description="Helical" evidence="6">
    <location>
        <begin position="644"/>
        <end position="665"/>
    </location>
</feature>
<evidence type="ECO:0000256" key="6">
    <source>
        <dbReference type="PIRNR" id="PIRNR018968"/>
    </source>
</evidence>
<comment type="similarity">
    <text evidence="6">Belongs to the ABC-4 integral membrane protein family.</text>
</comment>
<reference evidence="8" key="1">
    <citation type="submission" date="2020-10" db="EMBL/GenBank/DDBJ databases">
        <authorList>
            <person name="Gilroy R."/>
        </authorList>
    </citation>
    <scope>NUCLEOTIDE SEQUENCE</scope>
    <source>
        <strain evidence="8">ChiGjej2B2-12916</strain>
    </source>
</reference>
<evidence type="ECO:0000259" key="7">
    <source>
        <dbReference type="Pfam" id="PF02687"/>
    </source>
</evidence>
<dbReference type="PIRSF" id="PIRSF018968">
    <property type="entry name" value="ABC_permease_BceB"/>
    <property type="match status" value="1"/>
</dbReference>
<dbReference type="AlphaFoldDB" id="A0A9D1CHN8"/>
<keyword evidence="4 6" id="KW-1133">Transmembrane helix</keyword>
<dbReference type="InterPro" id="IPR027022">
    <property type="entry name" value="ABC_permease_BceB-typ"/>
</dbReference>
<feature type="transmembrane region" description="Helical" evidence="6">
    <location>
        <begin position="549"/>
        <end position="576"/>
    </location>
</feature>
<feature type="transmembrane region" description="Helical" evidence="6">
    <location>
        <begin position="285"/>
        <end position="311"/>
    </location>
</feature>